<reference evidence="1 2" key="1">
    <citation type="submission" date="2014-02" db="EMBL/GenBank/DDBJ databases">
        <title>The genome sequence of Colletotrichum nymphaeae SA-01.</title>
        <authorList>
            <person name="Baroncelli R."/>
            <person name="Thon M.R."/>
        </authorList>
    </citation>
    <scope>NUCLEOTIDE SEQUENCE [LARGE SCALE GENOMIC DNA]</scope>
    <source>
        <strain evidence="1 2">SA-01</strain>
    </source>
</reference>
<dbReference type="EMBL" id="JEMN01001383">
    <property type="protein sequence ID" value="KXH38868.1"/>
    <property type="molecule type" value="Genomic_DNA"/>
</dbReference>
<organism evidence="1 2">
    <name type="scientific">Colletotrichum nymphaeae SA-01</name>
    <dbReference type="NCBI Taxonomy" id="1460502"/>
    <lineage>
        <taxon>Eukaryota</taxon>
        <taxon>Fungi</taxon>
        <taxon>Dikarya</taxon>
        <taxon>Ascomycota</taxon>
        <taxon>Pezizomycotina</taxon>
        <taxon>Sordariomycetes</taxon>
        <taxon>Hypocreomycetidae</taxon>
        <taxon>Glomerellales</taxon>
        <taxon>Glomerellaceae</taxon>
        <taxon>Colletotrichum</taxon>
        <taxon>Colletotrichum acutatum species complex</taxon>
    </lineage>
</organism>
<dbReference type="Proteomes" id="UP000070054">
    <property type="component" value="Unassembled WGS sequence"/>
</dbReference>
<accession>A0A135SSH8</accession>
<protein>
    <submittedName>
        <fullName evidence="1">Uncharacterized protein</fullName>
    </submittedName>
</protein>
<name>A0A135SSH8_9PEZI</name>
<evidence type="ECO:0000313" key="1">
    <source>
        <dbReference type="EMBL" id="KXH38868.1"/>
    </source>
</evidence>
<dbReference type="AlphaFoldDB" id="A0A135SSH8"/>
<gene>
    <name evidence="1" type="ORF">CNYM01_12791</name>
</gene>
<keyword evidence="2" id="KW-1185">Reference proteome</keyword>
<proteinExistence type="predicted"/>
<comment type="caution">
    <text evidence="1">The sequence shown here is derived from an EMBL/GenBank/DDBJ whole genome shotgun (WGS) entry which is preliminary data.</text>
</comment>
<sequence length="175" mass="18879">MNTYLNGEEITAGGYNYDWGMIQVAIQGRPASTRVGPQRQAELIPQHPRLNPHPKQYLIALTVAAGPGQHEQHCSAASAAAAVCVAPAPIYPSLQPFSRGLCPIARRSPHLYLMQGTDTLICPQAISSRSRDERAKIAGWMSTATILRNRPFLASHIADSDPGPLVQAPPIILRG</sequence>
<evidence type="ECO:0000313" key="2">
    <source>
        <dbReference type="Proteomes" id="UP000070054"/>
    </source>
</evidence>